<evidence type="ECO:0000313" key="2">
    <source>
        <dbReference type="Proteomes" id="UP000683559"/>
    </source>
</evidence>
<dbReference type="Proteomes" id="UP000683559">
    <property type="component" value="Chromosome"/>
</dbReference>
<gene>
    <name evidence="1" type="ORF">KP001_08545</name>
</gene>
<evidence type="ECO:0000313" key="1">
    <source>
        <dbReference type="EMBL" id="QXE92549.1"/>
    </source>
</evidence>
<dbReference type="InterPro" id="IPR025455">
    <property type="entry name" value="DUF4276"/>
</dbReference>
<accession>A0ABX8LPN1</accession>
<dbReference type="Pfam" id="PF14103">
    <property type="entry name" value="DUF4276"/>
    <property type="match status" value="1"/>
</dbReference>
<name>A0ABX8LPN1_9BACT</name>
<protein>
    <submittedName>
        <fullName evidence="1">DUF4276 family protein</fullName>
    </submittedName>
</protein>
<dbReference type="EMBL" id="CP077683">
    <property type="protein sequence ID" value="QXE92549.1"/>
    <property type="molecule type" value="Genomic_DNA"/>
</dbReference>
<dbReference type="RefSeq" id="WP_217289098.1">
    <property type="nucleotide sequence ID" value="NZ_CP077683.1"/>
</dbReference>
<sequence>MPCPEVVLLVEGDFDAKIVKSLFTAANFPLNKIEIHCAKGKHNIKKLYYELSFNSRKKFAVLVDLDYHSNFEPEEMARNDLHLDEAVSVFCAVPTIEAWLFADIDAARKKVRNKKRGEELLNRIPLPDEIPYPRHLAQNLFTLNEKFEMMACDIDLNVATSRSPSLRKFIEGIGNLLGLEVMPLLGKCFERSVGRDLFCNLLDEVAPPDAIIYKTLDGKQITANEMVRNVREGTELGYQYSSDLLRVARDFIAREARRGDRK</sequence>
<proteinExistence type="predicted"/>
<organism evidence="1 2">
    <name type="scientific">Geomonas subterranea</name>
    <dbReference type="NCBI Taxonomy" id="2847989"/>
    <lineage>
        <taxon>Bacteria</taxon>
        <taxon>Pseudomonadati</taxon>
        <taxon>Thermodesulfobacteriota</taxon>
        <taxon>Desulfuromonadia</taxon>
        <taxon>Geobacterales</taxon>
        <taxon>Geobacteraceae</taxon>
        <taxon>Geomonas</taxon>
    </lineage>
</organism>
<reference evidence="1 2" key="1">
    <citation type="submission" date="2021-06" db="EMBL/GenBank/DDBJ databases">
        <title>Gemonas diversity in paddy soil.</title>
        <authorList>
            <person name="Liu G."/>
        </authorList>
    </citation>
    <scope>NUCLEOTIDE SEQUENCE [LARGE SCALE GENOMIC DNA]</scope>
    <source>
        <strain evidence="1 2">RG2</strain>
    </source>
</reference>
<keyword evidence="2" id="KW-1185">Reference proteome</keyword>